<dbReference type="PANTHER" id="PTHR30537">
    <property type="entry name" value="HTH-TYPE TRANSCRIPTIONAL REGULATOR"/>
    <property type="match status" value="1"/>
</dbReference>
<dbReference type="Pfam" id="PF00126">
    <property type="entry name" value="HTH_1"/>
    <property type="match status" value="1"/>
</dbReference>
<evidence type="ECO:0000313" key="7">
    <source>
        <dbReference type="Proteomes" id="UP000012488"/>
    </source>
</evidence>
<dbReference type="Gene3D" id="1.10.10.10">
    <property type="entry name" value="Winged helix-like DNA-binding domain superfamily/Winged helix DNA-binding domain"/>
    <property type="match status" value="1"/>
</dbReference>
<reference evidence="6 7" key="2">
    <citation type="journal article" date="2013" name="Genome Announc.">
        <title>Draft Genome Sequence of Methylobacterium mesophilicum Strain SR1.6/6, Isolated from Citrus sinensis.</title>
        <authorList>
            <person name="Marinho Almeida D."/>
            <person name="Dini-Andreote F."/>
            <person name="Camargo Neves A.A."/>
            <person name="Juca Ramos R.T."/>
            <person name="Andreote F.D."/>
            <person name="Carneiro A.R."/>
            <person name="Oliveira de Souza Lima A."/>
            <person name="Caracciolo Gomes de Sa P.H."/>
            <person name="Ribeiro Barbosa M.S."/>
            <person name="Araujo W.L."/>
            <person name="Silva A."/>
        </authorList>
    </citation>
    <scope>NUCLEOTIDE SEQUENCE [LARGE SCALE GENOMIC DNA]</scope>
    <source>
        <strain evidence="6 7">SR1.6/6</strain>
    </source>
</reference>
<dbReference type="InterPro" id="IPR036388">
    <property type="entry name" value="WH-like_DNA-bd_sf"/>
</dbReference>
<dbReference type="GO" id="GO:0006351">
    <property type="term" value="P:DNA-templated transcription"/>
    <property type="evidence" value="ECO:0007669"/>
    <property type="project" value="TreeGrafter"/>
</dbReference>
<gene>
    <name evidence="6" type="ORF">MMSR116_28470</name>
</gene>
<dbReference type="Pfam" id="PF03466">
    <property type="entry name" value="LysR_substrate"/>
    <property type="match status" value="1"/>
</dbReference>
<proteinExistence type="inferred from homology"/>
<organism evidence="6 7">
    <name type="scientific">Methylobacterium mesophilicum SR1.6/6</name>
    <dbReference type="NCBI Taxonomy" id="908290"/>
    <lineage>
        <taxon>Bacteria</taxon>
        <taxon>Pseudomonadati</taxon>
        <taxon>Pseudomonadota</taxon>
        <taxon>Alphaproteobacteria</taxon>
        <taxon>Hyphomicrobiales</taxon>
        <taxon>Methylobacteriaceae</taxon>
        <taxon>Methylobacterium</taxon>
    </lineage>
</organism>
<dbReference type="KEGG" id="mmes:MMSR116_28470"/>
<dbReference type="OrthoDB" id="9812435at2"/>
<dbReference type="InterPro" id="IPR005119">
    <property type="entry name" value="LysR_subst-bd"/>
</dbReference>
<evidence type="ECO:0000313" key="6">
    <source>
        <dbReference type="EMBL" id="QGY05392.1"/>
    </source>
</evidence>
<protein>
    <submittedName>
        <fullName evidence="6">LysR family transcriptional regulator</fullName>
    </submittedName>
</protein>
<feature type="domain" description="HTH lysR-type" evidence="5">
    <location>
        <begin position="1"/>
        <end position="58"/>
    </location>
</feature>
<dbReference type="EMBL" id="CP043538">
    <property type="protein sequence ID" value="QGY05392.1"/>
    <property type="molecule type" value="Genomic_DNA"/>
</dbReference>
<name>A0A6B9FTM4_9HYPH</name>
<evidence type="ECO:0000256" key="2">
    <source>
        <dbReference type="ARBA" id="ARBA00023015"/>
    </source>
</evidence>
<evidence type="ECO:0000256" key="4">
    <source>
        <dbReference type="ARBA" id="ARBA00023163"/>
    </source>
</evidence>
<evidence type="ECO:0000256" key="1">
    <source>
        <dbReference type="ARBA" id="ARBA00009437"/>
    </source>
</evidence>
<dbReference type="SUPFAM" id="SSF53850">
    <property type="entry name" value="Periplasmic binding protein-like II"/>
    <property type="match status" value="1"/>
</dbReference>
<comment type="similarity">
    <text evidence="1">Belongs to the LysR transcriptional regulatory family.</text>
</comment>
<keyword evidence="3" id="KW-0238">DNA-binding</keyword>
<dbReference type="InterPro" id="IPR058163">
    <property type="entry name" value="LysR-type_TF_proteobact-type"/>
</dbReference>
<keyword evidence="4" id="KW-0804">Transcription</keyword>
<dbReference type="PROSITE" id="PS50931">
    <property type="entry name" value="HTH_LYSR"/>
    <property type="match status" value="1"/>
</dbReference>
<dbReference type="FunFam" id="1.10.10.10:FF:000001">
    <property type="entry name" value="LysR family transcriptional regulator"/>
    <property type="match status" value="1"/>
</dbReference>
<dbReference type="CDD" id="cd08422">
    <property type="entry name" value="PBP2_CrgA_like"/>
    <property type="match status" value="1"/>
</dbReference>
<dbReference type="InterPro" id="IPR036390">
    <property type="entry name" value="WH_DNA-bd_sf"/>
</dbReference>
<sequence length="297" mass="31646">MDLSALTAFNLVAAHGGFGRAARASGRPKATLSRRVAELEASLGTRLIERGARSLRLTEAGALLHARTGPLLAEIAEVGAALGGGLDRPRGRLRVSAPLLLSDTQLGRVAATFLRAYPEVDLEICAEDRFVDPVEEDFDVIIRVNPKPDDRLVGRCVLRDELWLVAAPDAPRPAPAAEGKPTPLPAVVRSLPRPGEAWHVHDGRSRRSYVPAPVLRLTSLPTVRDAVVAGAGTALLPRSLVGGDVAAGRLTCWGWREGPPTELWALHTSRRLVSPKVKAFVAHLAAELQDAAAAPPR</sequence>
<reference evidence="6 7" key="1">
    <citation type="journal article" date="2012" name="Genet. Mol. Biol.">
        <title>Analysis of 16S rRNA and mxaF genes revealing insights into Methylobacterium niche-specific plant association.</title>
        <authorList>
            <person name="Dourado M.N."/>
            <person name="Andreote F.D."/>
            <person name="Dini-Andreote F."/>
            <person name="Conti R."/>
            <person name="Araujo J.M."/>
            <person name="Araujo W.L."/>
        </authorList>
    </citation>
    <scope>NUCLEOTIDE SEQUENCE [LARGE SCALE GENOMIC DNA]</scope>
    <source>
        <strain evidence="6 7">SR1.6/6</strain>
    </source>
</reference>
<dbReference type="SUPFAM" id="SSF46785">
    <property type="entry name" value="Winged helix' DNA-binding domain"/>
    <property type="match status" value="1"/>
</dbReference>
<dbReference type="InterPro" id="IPR000847">
    <property type="entry name" value="LysR_HTH_N"/>
</dbReference>
<accession>A0A6B9FTM4</accession>
<dbReference type="PANTHER" id="PTHR30537:SF35">
    <property type="entry name" value="TRANSCRIPTIONAL REGULATORY PROTEIN"/>
    <property type="match status" value="1"/>
</dbReference>
<dbReference type="AlphaFoldDB" id="A0A6B9FTM4"/>
<dbReference type="RefSeq" id="WP_039893329.1">
    <property type="nucleotide sequence ID" value="NZ_CP043538.1"/>
</dbReference>
<keyword evidence="2" id="KW-0805">Transcription regulation</keyword>
<dbReference type="GO" id="GO:0003700">
    <property type="term" value="F:DNA-binding transcription factor activity"/>
    <property type="evidence" value="ECO:0007669"/>
    <property type="project" value="InterPro"/>
</dbReference>
<dbReference type="GO" id="GO:0043565">
    <property type="term" value="F:sequence-specific DNA binding"/>
    <property type="evidence" value="ECO:0007669"/>
    <property type="project" value="TreeGrafter"/>
</dbReference>
<evidence type="ECO:0000259" key="5">
    <source>
        <dbReference type="PROSITE" id="PS50931"/>
    </source>
</evidence>
<dbReference type="Proteomes" id="UP000012488">
    <property type="component" value="Chromosome"/>
</dbReference>
<evidence type="ECO:0000256" key="3">
    <source>
        <dbReference type="ARBA" id="ARBA00023125"/>
    </source>
</evidence>
<dbReference type="Gene3D" id="3.40.190.290">
    <property type="match status" value="1"/>
</dbReference>